<name>A0A1V6SH47_9EURO</name>
<comment type="caution">
    <text evidence="1">The sequence shown here is derived from an EMBL/GenBank/DDBJ whole genome shotgun (WGS) entry which is preliminary data.</text>
</comment>
<dbReference type="OrthoDB" id="4364812at2759"/>
<sequence length="278" mass="31770">MLDELDMVSFGHLPFDLYVMDKWDPDSPLTKTQQFRALVHSWVRLGKKGRNEYPDGDDLSPEEIPPYVPQDLMSDEHRATDGQSATVLWIRTWYGRKNDPTSQSAANAGYNRLRSIVHDNDIDAGLDEDNFFENEDEFGSDSFTIPEGKTEFIDGVACGTPGSVPSYMITALMRKPDTLDGLSTRDWTEELYKNHPDPDMMQCLMVVVADRKACEEGWVLFLAVNHKGEVLPFRIRENADMATLLIYNYMDGQSLDENTRDPKKDIEYYMREGDGWAC</sequence>
<evidence type="ECO:0000313" key="1">
    <source>
        <dbReference type="EMBL" id="OQE13034.1"/>
    </source>
</evidence>
<proteinExistence type="predicted"/>
<organism evidence="1 2">
    <name type="scientific">Penicillium flavigenum</name>
    <dbReference type="NCBI Taxonomy" id="254877"/>
    <lineage>
        <taxon>Eukaryota</taxon>
        <taxon>Fungi</taxon>
        <taxon>Dikarya</taxon>
        <taxon>Ascomycota</taxon>
        <taxon>Pezizomycotina</taxon>
        <taxon>Eurotiomycetes</taxon>
        <taxon>Eurotiomycetidae</taxon>
        <taxon>Eurotiales</taxon>
        <taxon>Aspergillaceae</taxon>
        <taxon>Penicillium</taxon>
    </lineage>
</organism>
<gene>
    <name evidence="1" type="ORF">PENFLA_c056G09544</name>
</gene>
<keyword evidence="2" id="KW-1185">Reference proteome</keyword>
<dbReference type="AlphaFoldDB" id="A0A1V6SH47"/>
<protein>
    <submittedName>
        <fullName evidence="1">Uncharacterized protein</fullName>
    </submittedName>
</protein>
<dbReference type="Proteomes" id="UP000191342">
    <property type="component" value="Unassembled WGS sequence"/>
</dbReference>
<dbReference type="EMBL" id="MLQL01000056">
    <property type="protein sequence ID" value="OQE13034.1"/>
    <property type="molecule type" value="Genomic_DNA"/>
</dbReference>
<accession>A0A1V6SH47</accession>
<evidence type="ECO:0000313" key="2">
    <source>
        <dbReference type="Proteomes" id="UP000191342"/>
    </source>
</evidence>
<reference evidence="2" key="1">
    <citation type="journal article" date="2017" name="Nat. Microbiol.">
        <title>Global analysis of biosynthetic gene clusters reveals vast potential of secondary metabolite production in Penicillium species.</title>
        <authorList>
            <person name="Nielsen J.C."/>
            <person name="Grijseels S."/>
            <person name="Prigent S."/>
            <person name="Ji B."/>
            <person name="Dainat J."/>
            <person name="Nielsen K.F."/>
            <person name="Frisvad J.C."/>
            <person name="Workman M."/>
            <person name="Nielsen J."/>
        </authorList>
    </citation>
    <scope>NUCLEOTIDE SEQUENCE [LARGE SCALE GENOMIC DNA]</scope>
    <source>
        <strain evidence="2">IBT 14082</strain>
    </source>
</reference>